<evidence type="ECO:0000256" key="3">
    <source>
        <dbReference type="RuleBase" id="RU363019"/>
    </source>
</evidence>
<evidence type="ECO:0000256" key="1">
    <source>
        <dbReference type="ARBA" id="ARBA00023110"/>
    </source>
</evidence>
<dbReference type="AlphaFoldDB" id="A0A7R9Z8S9"/>
<sequence>MTSRGRASLRRSTGWSAPSLLISILLLTFLLLLSPVTVPAAAATAEAEGDDTVRVEFEVQLARDSTGKFVVEVHPSWAPLGAERFLELVDSGDAFWKGIRFFRVISGFMAQFGIPGKPEVAAQWKEKVIKDDPVKESNKRGYVSFATSGKDSRTTQMFINLVDNTNLDGMGFSPFARVVEGMEDVVDSIYSGYGEGAPSGKGPEQGKIQSMGNKYLKRNFPMLSYVKSVRRIVGGSGDIGQKSGESGGEEL</sequence>
<evidence type="ECO:0000259" key="4">
    <source>
        <dbReference type="PROSITE" id="PS50072"/>
    </source>
</evidence>
<dbReference type="PRINTS" id="PR00153">
    <property type="entry name" value="CSAPPISMRASE"/>
</dbReference>
<gene>
    <name evidence="5" type="ORF">TDUB1175_LOCUS11951</name>
</gene>
<keyword evidence="2 3" id="KW-0413">Isomerase</keyword>
<dbReference type="InterPro" id="IPR029000">
    <property type="entry name" value="Cyclophilin-like_dom_sf"/>
</dbReference>
<dbReference type="EMBL" id="HBED01024082">
    <property type="protein sequence ID" value="CAD8313162.1"/>
    <property type="molecule type" value="Transcribed_RNA"/>
</dbReference>
<name>A0A7R9Z8S9_9STRA</name>
<dbReference type="Pfam" id="PF00160">
    <property type="entry name" value="Pro_isomerase"/>
    <property type="match status" value="1"/>
</dbReference>
<dbReference type="Gene3D" id="2.40.100.10">
    <property type="entry name" value="Cyclophilin-like"/>
    <property type="match status" value="1"/>
</dbReference>
<dbReference type="InterPro" id="IPR044665">
    <property type="entry name" value="E_coli_cyclophilin_A-like"/>
</dbReference>
<evidence type="ECO:0000313" key="5">
    <source>
        <dbReference type="EMBL" id="CAD8313162.1"/>
    </source>
</evidence>
<reference evidence="5" key="1">
    <citation type="submission" date="2021-01" db="EMBL/GenBank/DDBJ databases">
        <authorList>
            <person name="Corre E."/>
            <person name="Pelletier E."/>
            <person name="Niang G."/>
            <person name="Scheremetjew M."/>
            <person name="Finn R."/>
            <person name="Kale V."/>
            <person name="Holt S."/>
            <person name="Cochrane G."/>
            <person name="Meng A."/>
            <person name="Brown T."/>
            <person name="Cohen L."/>
        </authorList>
    </citation>
    <scope>NUCLEOTIDE SEQUENCE</scope>
    <source>
        <strain evidence="5">CCMP147</strain>
    </source>
</reference>
<dbReference type="PROSITE" id="PS50072">
    <property type="entry name" value="CSA_PPIASE_2"/>
    <property type="match status" value="1"/>
</dbReference>
<dbReference type="PANTHER" id="PTHR43246">
    <property type="entry name" value="PEPTIDYL-PROLYL CIS-TRANS ISOMERASE CYP38, CHLOROPLASTIC"/>
    <property type="match status" value="1"/>
</dbReference>
<dbReference type="GO" id="GO:0003755">
    <property type="term" value="F:peptidyl-prolyl cis-trans isomerase activity"/>
    <property type="evidence" value="ECO:0007669"/>
    <property type="project" value="UniProtKB-UniRule"/>
</dbReference>
<organism evidence="5">
    <name type="scientific">Pseudictyota dubia</name>
    <dbReference type="NCBI Taxonomy" id="2749911"/>
    <lineage>
        <taxon>Eukaryota</taxon>
        <taxon>Sar</taxon>
        <taxon>Stramenopiles</taxon>
        <taxon>Ochrophyta</taxon>
        <taxon>Bacillariophyta</taxon>
        <taxon>Mediophyceae</taxon>
        <taxon>Biddulphiophycidae</taxon>
        <taxon>Eupodiscales</taxon>
        <taxon>Odontellaceae</taxon>
        <taxon>Pseudictyota</taxon>
    </lineage>
</organism>
<dbReference type="InterPro" id="IPR002130">
    <property type="entry name" value="Cyclophilin-type_PPIase_dom"/>
</dbReference>
<comment type="function">
    <text evidence="3">PPIases accelerate the folding of proteins. It catalyzes the cis-trans isomerization of proline imidic peptide bonds in oligopeptides.</text>
</comment>
<accession>A0A7R9Z8S9</accession>
<protein>
    <recommendedName>
        <fullName evidence="3">Peptidyl-prolyl cis-trans isomerase</fullName>
        <shortName evidence="3">PPIase</shortName>
        <ecNumber evidence="3">5.2.1.8</ecNumber>
    </recommendedName>
</protein>
<evidence type="ECO:0000256" key="2">
    <source>
        <dbReference type="ARBA" id="ARBA00023235"/>
    </source>
</evidence>
<dbReference type="EC" id="5.2.1.8" evidence="3"/>
<proteinExistence type="inferred from homology"/>
<dbReference type="SUPFAM" id="SSF50891">
    <property type="entry name" value="Cyclophilin-like"/>
    <property type="match status" value="1"/>
</dbReference>
<keyword evidence="1 3" id="KW-0697">Rotamase</keyword>
<feature type="domain" description="PPIase cyclophilin-type" evidence="4">
    <location>
        <begin position="56"/>
        <end position="213"/>
    </location>
</feature>
<comment type="catalytic activity">
    <reaction evidence="3">
        <text>[protein]-peptidylproline (omega=180) = [protein]-peptidylproline (omega=0)</text>
        <dbReference type="Rhea" id="RHEA:16237"/>
        <dbReference type="Rhea" id="RHEA-COMP:10747"/>
        <dbReference type="Rhea" id="RHEA-COMP:10748"/>
        <dbReference type="ChEBI" id="CHEBI:83833"/>
        <dbReference type="ChEBI" id="CHEBI:83834"/>
        <dbReference type="EC" id="5.2.1.8"/>
    </reaction>
</comment>
<comment type="similarity">
    <text evidence="3">Belongs to the cyclophilin-type PPIase family.</text>
</comment>